<dbReference type="Proteomes" id="UP000827724">
    <property type="component" value="Unassembled WGS sequence"/>
</dbReference>
<organism evidence="2 3">
    <name type="scientific">Trichoderma cornu-damae</name>
    <dbReference type="NCBI Taxonomy" id="654480"/>
    <lineage>
        <taxon>Eukaryota</taxon>
        <taxon>Fungi</taxon>
        <taxon>Dikarya</taxon>
        <taxon>Ascomycota</taxon>
        <taxon>Pezizomycotina</taxon>
        <taxon>Sordariomycetes</taxon>
        <taxon>Hypocreomycetidae</taxon>
        <taxon>Hypocreales</taxon>
        <taxon>Hypocreaceae</taxon>
        <taxon>Trichoderma</taxon>
    </lineage>
</organism>
<evidence type="ECO:0000313" key="3">
    <source>
        <dbReference type="Proteomes" id="UP000827724"/>
    </source>
</evidence>
<dbReference type="EMBL" id="JAIWOZ010000007">
    <property type="protein sequence ID" value="KAH6603625.1"/>
    <property type="molecule type" value="Genomic_DNA"/>
</dbReference>
<feature type="compositionally biased region" description="Polar residues" evidence="1">
    <location>
        <begin position="67"/>
        <end position="77"/>
    </location>
</feature>
<gene>
    <name evidence="2" type="ORF">Trco_008400</name>
</gene>
<keyword evidence="3" id="KW-1185">Reference proteome</keyword>
<proteinExistence type="predicted"/>
<dbReference type="AlphaFoldDB" id="A0A9P8QFC5"/>
<protein>
    <submittedName>
        <fullName evidence="2">Uncharacterized protein</fullName>
    </submittedName>
</protein>
<evidence type="ECO:0000256" key="1">
    <source>
        <dbReference type="SAM" id="MobiDB-lite"/>
    </source>
</evidence>
<evidence type="ECO:0000313" key="2">
    <source>
        <dbReference type="EMBL" id="KAH6603625.1"/>
    </source>
</evidence>
<sequence length="90" mass="9125">MYISHDFSVIDDDSSSSLSSDGVTRAVEKSSAPVDETRGVAAGVFGMPSETAPRATAELLQEAGVDGSSSKSGTQNSDGKEEVSSGGKPN</sequence>
<feature type="region of interest" description="Disordered" evidence="1">
    <location>
        <begin position="1"/>
        <end position="34"/>
    </location>
</feature>
<name>A0A9P8QFC5_9HYPO</name>
<feature type="region of interest" description="Disordered" evidence="1">
    <location>
        <begin position="48"/>
        <end position="90"/>
    </location>
</feature>
<reference evidence="2" key="1">
    <citation type="submission" date="2021-08" db="EMBL/GenBank/DDBJ databases">
        <title>Chromosome-Level Trichoderma cornu-damae using Hi-C Data.</title>
        <authorList>
            <person name="Kim C.S."/>
        </authorList>
    </citation>
    <scope>NUCLEOTIDE SEQUENCE</scope>
    <source>
        <strain evidence="2">KA19-0412C</strain>
    </source>
</reference>
<comment type="caution">
    <text evidence="2">The sequence shown here is derived from an EMBL/GenBank/DDBJ whole genome shotgun (WGS) entry which is preliminary data.</text>
</comment>
<accession>A0A9P8QFC5</accession>